<dbReference type="PANTHER" id="PTHR33295:SF18">
    <property type="entry name" value="AAA+ ATPASE DOMAIN-CONTAINING PROTEIN"/>
    <property type="match status" value="1"/>
</dbReference>
<dbReference type="InterPro" id="IPR041682">
    <property type="entry name" value="AAA_14"/>
</dbReference>
<evidence type="ECO:0000259" key="1">
    <source>
        <dbReference type="SMART" id="SM00382"/>
    </source>
</evidence>
<dbReference type="EMBL" id="CAACVI010000045">
    <property type="protein sequence ID" value="VEN74917.1"/>
    <property type="molecule type" value="Genomic_DNA"/>
</dbReference>
<proteinExistence type="predicted"/>
<name>A0A484HJJ4_9BACT</name>
<protein>
    <submittedName>
        <fullName evidence="2">AAA family ATPase</fullName>
    </submittedName>
</protein>
<dbReference type="Gene3D" id="3.40.50.300">
    <property type="entry name" value="P-loop containing nucleotide triphosphate hydrolases"/>
    <property type="match status" value="1"/>
</dbReference>
<gene>
    <name evidence="2" type="ORF">EPICR_50198</name>
</gene>
<sequence length="391" mass="45714">MEDLLYQYNPWWEGQAAVNPEIKPRQAYMRRIKPHLDGRPIIILTGLRRAGKTTLMKLIIGDLLKNGVAPEYILYASLDDYMLRKNSVIEIINEYRKIHKIKMDEKIFLFLDEVAAKKDFHIQLKNIYDSQNAKIVAASSSASMLRDPKARLTGRSVTLEIKPLDMEEYLFFKEIEIKKRDRQLLKSYFLDYIKDGGLPENVLNPSREYLVNLVDDIIQKDIAAFYGVKNPQVLRDYFTLLMERSGKQASVNKISNILGISPDTSKRYLHYFQSAYLVHMIPRWGKTNQKILSAKKIYAADLGIKHLFVGQRDIGSYFENYIHQLMRDRQRLYYLYENGAEIDFYTEDGLLIESKFYASLNPKQEKLFFEYPAKKRFLIDSIEKTGALNDL</sequence>
<accession>A0A484HJJ4</accession>
<dbReference type="AlphaFoldDB" id="A0A484HJJ4"/>
<dbReference type="InterPro" id="IPR025420">
    <property type="entry name" value="DUF4143"/>
</dbReference>
<dbReference type="PANTHER" id="PTHR33295">
    <property type="entry name" value="ATPASE"/>
    <property type="match status" value="1"/>
</dbReference>
<dbReference type="SMART" id="SM00382">
    <property type="entry name" value="AAA"/>
    <property type="match status" value="1"/>
</dbReference>
<evidence type="ECO:0000313" key="2">
    <source>
        <dbReference type="EMBL" id="VEN74917.1"/>
    </source>
</evidence>
<organism evidence="2">
    <name type="scientific">uncultured Desulfobacteraceae bacterium</name>
    <dbReference type="NCBI Taxonomy" id="218296"/>
    <lineage>
        <taxon>Bacteria</taxon>
        <taxon>Pseudomonadati</taxon>
        <taxon>Thermodesulfobacteriota</taxon>
        <taxon>Desulfobacteria</taxon>
        <taxon>Desulfobacterales</taxon>
        <taxon>Desulfobacteraceae</taxon>
        <taxon>environmental samples</taxon>
    </lineage>
</organism>
<dbReference type="InterPro" id="IPR027417">
    <property type="entry name" value="P-loop_NTPase"/>
</dbReference>
<feature type="domain" description="AAA+ ATPase" evidence="1">
    <location>
        <begin position="38"/>
        <end position="181"/>
    </location>
</feature>
<dbReference type="InterPro" id="IPR003593">
    <property type="entry name" value="AAA+_ATPase"/>
</dbReference>
<dbReference type="Pfam" id="PF13635">
    <property type="entry name" value="DUF4143"/>
    <property type="match status" value="1"/>
</dbReference>
<reference evidence="2" key="1">
    <citation type="submission" date="2019-01" db="EMBL/GenBank/DDBJ databases">
        <authorList>
            <consortium name="Genoscope - CEA"/>
            <person name="William W."/>
        </authorList>
    </citation>
    <scope>NUCLEOTIDE SEQUENCE</scope>
    <source>
        <strain evidence="2">CR-1</strain>
    </source>
</reference>
<dbReference type="Pfam" id="PF13173">
    <property type="entry name" value="AAA_14"/>
    <property type="match status" value="1"/>
</dbReference>
<dbReference type="SUPFAM" id="SSF52540">
    <property type="entry name" value="P-loop containing nucleoside triphosphate hydrolases"/>
    <property type="match status" value="1"/>
</dbReference>